<dbReference type="Gene3D" id="3.20.20.190">
    <property type="entry name" value="Phosphatidylinositol (PI) phosphodiesterase"/>
    <property type="match status" value="1"/>
</dbReference>
<evidence type="ECO:0000256" key="6">
    <source>
        <dbReference type="ARBA" id="ARBA00023136"/>
    </source>
</evidence>
<evidence type="ECO:0000313" key="11">
    <source>
        <dbReference type="Proteomes" id="UP001652581"/>
    </source>
</evidence>
<protein>
    <submittedName>
        <fullName evidence="12">Glycerophosphodiester phosphodiesterase domain-containing protein 4-like isoform X6</fullName>
    </submittedName>
</protein>
<evidence type="ECO:0000259" key="10">
    <source>
        <dbReference type="PROSITE" id="PS51704"/>
    </source>
</evidence>
<feature type="transmembrane region" description="Helical" evidence="9">
    <location>
        <begin position="185"/>
        <end position="207"/>
    </location>
</feature>
<dbReference type="PROSITE" id="PS51704">
    <property type="entry name" value="GP_PDE"/>
    <property type="match status" value="1"/>
</dbReference>
<keyword evidence="6 9" id="KW-0472">Membrane</keyword>
<keyword evidence="5 9" id="KW-1133">Transmembrane helix</keyword>
<evidence type="ECO:0000256" key="7">
    <source>
        <dbReference type="ARBA" id="ARBA00023180"/>
    </source>
</evidence>
<accession>A0ABM5DWG4</accession>
<evidence type="ECO:0000256" key="1">
    <source>
        <dbReference type="ARBA" id="ARBA00004141"/>
    </source>
</evidence>
<evidence type="ECO:0000256" key="8">
    <source>
        <dbReference type="SAM" id="MobiDB-lite"/>
    </source>
</evidence>
<proteinExistence type="inferred from homology"/>
<feature type="transmembrane region" description="Helical" evidence="9">
    <location>
        <begin position="472"/>
        <end position="494"/>
    </location>
</feature>
<keyword evidence="4" id="KW-0378">Hydrolase</keyword>
<evidence type="ECO:0000256" key="2">
    <source>
        <dbReference type="ARBA" id="ARBA00007277"/>
    </source>
</evidence>
<evidence type="ECO:0000256" key="3">
    <source>
        <dbReference type="ARBA" id="ARBA00022692"/>
    </source>
</evidence>
<dbReference type="RefSeq" id="XP_072825247.1">
    <property type="nucleotide sequence ID" value="XM_072969146.1"/>
</dbReference>
<comment type="similarity">
    <text evidence="2">Belongs to the glycerophosphoryl diester phosphodiesterase family.</text>
</comment>
<dbReference type="Proteomes" id="UP001652581">
    <property type="component" value="Chromosome 10"/>
</dbReference>
<dbReference type="InterPro" id="IPR017946">
    <property type="entry name" value="PLC-like_Pdiesterase_TIM-brl"/>
</dbReference>
<keyword evidence="7" id="KW-0325">Glycoprotein</keyword>
<evidence type="ECO:0000256" key="5">
    <source>
        <dbReference type="ARBA" id="ARBA00022989"/>
    </source>
</evidence>
<dbReference type="Pfam" id="PF03009">
    <property type="entry name" value="GDPD"/>
    <property type="match status" value="1"/>
</dbReference>
<evidence type="ECO:0000256" key="9">
    <source>
        <dbReference type="SAM" id="Phobius"/>
    </source>
</evidence>
<dbReference type="SUPFAM" id="SSF51695">
    <property type="entry name" value="PLC-like phosphodiesterases"/>
    <property type="match status" value="1"/>
</dbReference>
<feature type="transmembrane region" description="Helical" evidence="9">
    <location>
        <begin position="106"/>
        <end position="133"/>
    </location>
</feature>
<keyword evidence="3 9" id="KW-0812">Transmembrane</keyword>
<feature type="transmembrane region" description="Helical" evidence="9">
    <location>
        <begin position="145"/>
        <end position="165"/>
    </location>
</feature>
<feature type="region of interest" description="Disordered" evidence="8">
    <location>
        <begin position="542"/>
        <end position="567"/>
    </location>
</feature>
<dbReference type="InterPro" id="IPR030395">
    <property type="entry name" value="GP_PDE_dom"/>
</dbReference>
<feature type="domain" description="GP-PDE" evidence="10">
    <location>
        <begin position="277"/>
        <end position="567"/>
    </location>
</feature>
<feature type="transmembrane region" description="Helical" evidence="9">
    <location>
        <begin position="237"/>
        <end position="258"/>
    </location>
</feature>
<dbReference type="PANTHER" id="PTHR23344">
    <property type="entry name" value="GLYCEROPHOSPHORYL DIESTER PHOSPHODIESTERASE"/>
    <property type="match status" value="1"/>
</dbReference>
<keyword evidence="11" id="KW-1185">Reference proteome</keyword>
<evidence type="ECO:0000256" key="4">
    <source>
        <dbReference type="ARBA" id="ARBA00022801"/>
    </source>
</evidence>
<organism evidence="11 12">
    <name type="scientific">Vicugna pacos</name>
    <name type="common">Alpaca</name>
    <name type="synonym">Lama pacos</name>
    <dbReference type="NCBI Taxonomy" id="30538"/>
    <lineage>
        <taxon>Eukaryota</taxon>
        <taxon>Metazoa</taxon>
        <taxon>Chordata</taxon>
        <taxon>Craniata</taxon>
        <taxon>Vertebrata</taxon>
        <taxon>Euteleostomi</taxon>
        <taxon>Mammalia</taxon>
        <taxon>Eutheria</taxon>
        <taxon>Laurasiatheria</taxon>
        <taxon>Artiodactyla</taxon>
        <taxon>Tylopoda</taxon>
        <taxon>Camelidae</taxon>
        <taxon>Vicugna</taxon>
    </lineage>
</organism>
<gene>
    <name evidence="12" type="primary">LOC102526140</name>
</gene>
<sequence>MHNVNNIETESQETGRWRNFNSWIKRNFNYECYLNFLTGCYSCKLEAEQRKKSRRPLCCCSLLEILFYPWLLTALYLSVLLVFVWVESSNEYNGFDWVVFLGTGVWFFWSLVLLSLFGILAAYTSLLLVLGFLLCWEGKELYLHWYHKILILIVISMCLFFFWLLCTYWKDRWLTIGLSLQVYAPYLHLSSISVMVLLSWPVAFYLIHLEGEARIRRYKITSNERKRNKRCNMLTKLRALQVAVGLPFFLILLCLYVMPFGNYSPCIQEKDKLGPKPSFFGHRGAPMLGPENTMMSFEKAVEHGAFGLESDVHISYDRVPFLMHDLSLRRTTNIKEVLPNASLRHPSLFNWDFLSTLNAGKWFSHSQIVWLPGFDRKYVRSTAPGFQHVGRLFTIERLTKENISRINVDYKRLFYNGLREYKAANININIYIVNEPWLFSLAWCSRIQSVTTDNIQVLNQINHPYFFMTPSFYMFMWILLDVVSAIFIFAVFYFHWWRESQSEKILKGISSYTETPSVSLQKENTENEAALNIMESPETLTKSVGELPGSQSVNPEPVQETTQPLMP</sequence>
<comment type="subcellular location">
    <subcellularLocation>
        <location evidence="1">Membrane</location>
        <topology evidence="1">Multi-pass membrane protein</topology>
    </subcellularLocation>
</comment>
<evidence type="ECO:0000313" key="12">
    <source>
        <dbReference type="RefSeq" id="XP_072825247.1"/>
    </source>
</evidence>
<dbReference type="GeneID" id="102526140"/>
<feature type="transmembrane region" description="Helical" evidence="9">
    <location>
        <begin position="57"/>
        <end position="86"/>
    </location>
</feature>
<dbReference type="PANTHER" id="PTHR23344:SF13">
    <property type="entry name" value="GLYCEROPHOSPHODIESTER PHOSPHODIESTERASE DOMAIN-CONTAINING PROTEIN 4"/>
    <property type="match status" value="1"/>
</dbReference>
<reference evidence="12" key="1">
    <citation type="submission" date="2025-08" db="UniProtKB">
        <authorList>
            <consortium name="RefSeq"/>
        </authorList>
    </citation>
    <scope>IDENTIFICATION</scope>
</reference>
<name>A0ABM5DWG4_VICPA</name>
<feature type="compositionally biased region" description="Polar residues" evidence="8">
    <location>
        <begin position="549"/>
        <end position="567"/>
    </location>
</feature>